<evidence type="ECO:0000259" key="6">
    <source>
        <dbReference type="Pfam" id="PF25876"/>
    </source>
</evidence>
<keyword evidence="11" id="KW-1185">Reference proteome</keyword>
<dbReference type="GO" id="GO:0015562">
    <property type="term" value="F:efflux transmembrane transporter activity"/>
    <property type="evidence" value="ECO:0007669"/>
    <property type="project" value="TreeGrafter"/>
</dbReference>
<feature type="domain" description="Multidrug resistance protein MdtA-like barrel-sandwich hybrid" evidence="7">
    <location>
        <begin position="65"/>
        <end position="193"/>
    </location>
</feature>
<dbReference type="Gene3D" id="2.40.420.20">
    <property type="match status" value="1"/>
</dbReference>
<evidence type="ECO:0000259" key="9">
    <source>
        <dbReference type="Pfam" id="PF25967"/>
    </source>
</evidence>
<protein>
    <submittedName>
        <fullName evidence="10">Uncharacterized protein</fullName>
    </submittedName>
</protein>
<dbReference type="PATRIC" id="fig|1121015.4.peg.977"/>
<comment type="similarity">
    <text evidence="2">Belongs to the membrane fusion protein (MFP) (TC 8.A.1) family.</text>
</comment>
<evidence type="ECO:0000313" key="11">
    <source>
        <dbReference type="Proteomes" id="UP000029385"/>
    </source>
</evidence>
<evidence type="ECO:0000256" key="4">
    <source>
        <dbReference type="SAM" id="Coils"/>
    </source>
</evidence>
<feature type="domain" description="Multidrug resistance protein MdtA-like C-terminal permuted SH3" evidence="9">
    <location>
        <begin position="294"/>
        <end position="343"/>
    </location>
</feature>
<sequence length="363" mass="38769">MSAPTRLAAAAAVFCLLSACAPPAVEGESPRPVRTETVAAQANGIAASYSGEIRARRETALGFLVSGRVQQRLVEVGDVVTVGKPLFRIDPTDAALNANAARTQVDSARSQLRQAQHDFARYSQLAEKNYVSRSELEKARLQVETAEQSYRAAEANYRVAANQSGYTTLKATVAGVVTRIDIEAGQVVSAGQVVVHIAENGEREIVVSVPETRVDELRQARALAVELWAGPTRRYTGRLREMAPDTDAVTRTYEAKISLVDADAAVRLGMTGKVLVALPPIAGLRRLPLTAIYDADGKPSVWIVDPKTSRVSQHAVTLVRAQKDGVLIGAGLRDGDVVVTAGVNLLHDGQKVQPLVPAPRTEG</sequence>
<evidence type="ECO:0000313" key="10">
    <source>
        <dbReference type="EMBL" id="KFN44245.1"/>
    </source>
</evidence>
<reference evidence="10 11" key="1">
    <citation type="submission" date="2013-09" db="EMBL/GenBank/DDBJ databases">
        <title>Genome sequencing of Arenimonas oryziterrae.</title>
        <authorList>
            <person name="Chen F."/>
            <person name="Wang G."/>
        </authorList>
    </citation>
    <scope>NUCLEOTIDE SEQUENCE [LARGE SCALE GENOMIC DNA]</scope>
    <source>
        <strain evidence="10 11">YC6267</strain>
    </source>
</reference>
<feature type="signal peptide" evidence="5">
    <location>
        <begin position="1"/>
        <end position="26"/>
    </location>
</feature>
<dbReference type="Pfam" id="PF25954">
    <property type="entry name" value="Beta-barrel_RND_2"/>
    <property type="match status" value="1"/>
</dbReference>
<dbReference type="PANTHER" id="PTHR30469:SF15">
    <property type="entry name" value="HLYD FAMILY OF SECRETION PROTEINS"/>
    <property type="match status" value="1"/>
</dbReference>
<evidence type="ECO:0000256" key="5">
    <source>
        <dbReference type="SAM" id="SignalP"/>
    </source>
</evidence>
<dbReference type="RefSeq" id="WP_022969555.1">
    <property type="nucleotide sequence ID" value="NZ_ATVD01000003.1"/>
</dbReference>
<dbReference type="Pfam" id="PF25967">
    <property type="entry name" value="RND-MFP_C"/>
    <property type="match status" value="1"/>
</dbReference>
<dbReference type="Pfam" id="PF25876">
    <property type="entry name" value="HH_MFP_RND"/>
    <property type="match status" value="1"/>
</dbReference>
<evidence type="ECO:0000259" key="8">
    <source>
        <dbReference type="Pfam" id="PF25954"/>
    </source>
</evidence>
<dbReference type="InterPro" id="IPR058625">
    <property type="entry name" value="MdtA-like_BSH"/>
</dbReference>
<keyword evidence="4" id="KW-0175">Coiled coil</keyword>
<evidence type="ECO:0000256" key="3">
    <source>
        <dbReference type="ARBA" id="ARBA00022448"/>
    </source>
</evidence>
<organism evidence="10 11">
    <name type="scientific">Arenimonas oryziterrae DSM 21050 = YC6267</name>
    <dbReference type="NCBI Taxonomy" id="1121015"/>
    <lineage>
        <taxon>Bacteria</taxon>
        <taxon>Pseudomonadati</taxon>
        <taxon>Pseudomonadota</taxon>
        <taxon>Gammaproteobacteria</taxon>
        <taxon>Lysobacterales</taxon>
        <taxon>Lysobacteraceae</taxon>
        <taxon>Arenimonas</taxon>
    </lineage>
</organism>
<dbReference type="AlphaFoldDB" id="A0A091BIT0"/>
<dbReference type="PROSITE" id="PS51257">
    <property type="entry name" value="PROKAR_LIPOPROTEIN"/>
    <property type="match status" value="1"/>
</dbReference>
<dbReference type="OrthoDB" id="9806939at2"/>
<dbReference type="Pfam" id="PF25917">
    <property type="entry name" value="BSH_RND"/>
    <property type="match status" value="1"/>
</dbReference>
<name>A0A091BIT0_9GAMM</name>
<dbReference type="InterPro" id="IPR058624">
    <property type="entry name" value="MdtA-like_HH"/>
</dbReference>
<dbReference type="eggNOG" id="COG0845">
    <property type="taxonomic scope" value="Bacteria"/>
</dbReference>
<feature type="domain" description="CusB-like beta-barrel" evidence="8">
    <location>
        <begin position="205"/>
        <end position="275"/>
    </location>
</feature>
<dbReference type="InterPro" id="IPR006143">
    <property type="entry name" value="RND_pump_MFP"/>
</dbReference>
<dbReference type="NCBIfam" id="TIGR01730">
    <property type="entry name" value="RND_mfp"/>
    <property type="match status" value="1"/>
</dbReference>
<proteinExistence type="inferred from homology"/>
<evidence type="ECO:0000259" key="7">
    <source>
        <dbReference type="Pfam" id="PF25917"/>
    </source>
</evidence>
<comment type="caution">
    <text evidence="10">The sequence shown here is derived from an EMBL/GenBank/DDBJ whole genome shotgun (WGS) entry which is preliminary data.</text>
</comment>
<dbReference type="GO" id="GO:1990281">
    <property type="term" value="C:efflux pump complex"/>
    <property type="evidence" value="ECO:0007669"/>
    <property type="project" value="TreeGrafter"/>
</dbReference>
<feature type="chain" id="PRO_5001871274" evidence="5">
    <location>
        <begin position="27"/>
        <end position="363"/>
    </location>
</feature>
<dbReference type="InterPro" id="IPR058627">
    <property type="entry name" value="MdtA-like_C"/>
</dbReference>
<dbReference type="Proteomes" id="UP000029385">
    <property type="component" value="Unassembled WGS sequence"/>
</dbReference>
<keyword evidence="3" id="KW-0813">Transport</keyword>
<keyword evidence="5" id="KW-0732">Signal</keyword>
<dbReference type="SUPFAM" id="SSF111369">
    <property type="entry name" value="HlyD-like secretion proteins"/>
    <property type="match status" value="1"/>
</dbReference>
<comment type="subcellular location">
    <subcellularLocation>
        <location evidence="1">Cell envelope</location>
    </subcellularLocation>
</comment>
<dbReference type="PANTHER" id="PTHR30469">
    <property type="entry name" value="MULTIDRUG RESISTANCE PROTEIN MDTA"/>
    <property type="match status" value="1"/>
</dbReference>
<gene>
    <name evidence="10" type="ORF">N789_07445</name>
</gene>
<dbReference type="Gene3D" id="2.40.50.100">
    <property type="match status" value="1"/>
</dbReference>
<accession>A0A091BIT0</accession>
<dbReference type="InterPro" id="IPR058792">
    <property type="entry name" value="Beta-barrel_RND_2"/>
</dbReference>
<dbReference type="EMBL" id="AVCI01000003">
    <property type="protein sequence ID" value="KFN44245.1"/>
    <property type="molecule type" value="Genomic_DNA"/>
</dbReference>
<feature type="coiled-coil region" evidence="4">
    <location>
        <begin position="98"/>
        <end position="163"/>
    </location>
</feature>
<dbReference type="STRING" id="1121015.GCA_000420545_01940"/>
<feature type="domain" description="Multidrug resistance protein MdtA-like alpha-helical hairpin" evidence="6">
    <location>
        <begin position="99"/>
        <end position="163"/>
    </location>
</feature>
<evidence type="ECO:0000256" key="2">
    <source>
        <dbReference type="ARBA" id="ARBA00009477"/>
    </source>
</evidence>
<dbReference type="Gene3D" id="1.10.287.470">
    <property type="entry name" value="Helix hairpin bin"/>
    <property type="match status" value="1"/>
</dbReference>
<dbReference type="Gene3D" id="2.40.30.170">
    <property type="match status" value="1"/>
</dbReference>
<evidence type="ECO:0000256" key="1">
    <source>
        <dbReference type="ARBA" id="ARBA00004196"/>
    </source>
</evidence>